<organism evidence="2 3">
    <name type="scientific">Prorocentrum cordatum</name>
    <dbReference type="NCBI Taxonomy" id="2364126"/>
    <lineage>
        <taxon>Eukaryota</taxon>
        <taxon>Sar</taxon>
        <taxon>Alveolata</taxon>
        <taxon>Dinophyceae</taxon>
        <taxon>Prorocentrales</taxon>
        <taxon>Prorocentraceae</taxon>
        <taxon>Prorocentrum</taxon>
    </lineage>
</organism>
<comment type="caution">
    <text evidence="2">The sequence shown here is derived from an EMBL/GenBank/DDBJ whole genome shotgun (WGS) entry which is preliminary data.</text>
</comment>
<dbReference type="Pfam" id="PF13516">
    <property type="entry name" value="LRR_6"/>
    <property type="match status" value="2"/>
</dbReference>
<proteinExistence type="predicted"/>
<name>A0ABN9TD99_9DINO</name>
<evidence type="ECO:0000313" key="3">
    <source>
        <dbReference type="Proteomes" id="UP001189429"/>
    </source>
</evidence>
<evidence type="ECO:0000256" key="1">
    <source>
        <dbReference type="SAM" id="MobiDB-lite"/>
    </source>
</evidence>
<feature type="compositionally biased region" description="Pro residues" evidence="1">
    <location>
        <begin position="342"/>
        <end position="357"/>
    </location>
</feature>
<dbReference type="Gene3D" id="3.80.10.10">
    <property type="entry name" value="Ribonuclease Inhibitor"/>
    <property type="match status" value="1"/>
</dbReference>
<feature type="non-terminal residue" evidence="2">
    <location>
        <position position="1"/>
    </location>
</feature>
<keyword evidence="3" id="KW-1185">Reference proteome</keyword>
<dbReference type="Proteomes" id="UP001189429">
    <property type="component" value="Unassembled WGS sequence"/>
</dbReference>
<dbReference type="InterPro" id="IPR001611">
    <property type="entry name" value="Leu-rich_rpt"/>
</dbReference>
<evidence type="ECO:0008006" key="4">
    <source>
        <dbReference type="Google" id="ProtNLM"/>
    </source>
</evidence>
<evidence type="ECO:0000313" key="2">
    <source>
        <dbReference type="EMBL" id="CAK0843722.1"/>
    </source>
</evidence>
<dbReference type="InterPro" id="IPR032675">
    <property type="entry name" value="LRR_dom_sf"/>
</dbReference>
<feature type="compositionally biased region" description="Low complexity" evidence="1">
    <location>
        <begin position="249"/>
        <end position="259"/>
    </location>
</feature>
<feature type="region of interest" description="Disordered" evidence="1">
    <location>
        <begin position="225"/>
        <end position="268"/>
    </location>
</feature>
<feature type="compositionally biased region" description="Pro residues" evidence="1">
    <location>
        <begin position="319"/>
        <end position="329"/>
    </location>
</feature>
<sequence>DPDAAPTASDAAADGEAWGPDVMVVKQGQVHIALQHRTPPLDDGALLQFCDWLDGRIPGLVRDFPYVRRSGAYVDLSDNAIGPEGLGKLFTVLREHRVPLVVLKAYRNLLDDSIPCPPPEYLYTQPESFPMHGIHVSHNNITDKGAFRLIRAAAQCGHYPRYTSRLPLWLRLEFNAIDNAGRLLSECNNEKFNVCLMGDGMCSRPNCNHYSNVHVQLPYFFNQAEKGKQRSPDAPAAAPKMQPPPSQEADGAGADGATGQPAPKPTQAPDVEVADWAMQAAAGGDITEAALKDLKARETIAGVPAPKRLLVPKSGRVPRPAPAAPPAPPLDSLWPESDDPMPVEPPATAAPPPMQPPPGSMLVVGDGSTDSTTLGTRGKARGAPPAEAVVDLSDAGAEELAAGIGAEGRNVFNVFGRGGGRGGGGGRGAGRGCGGGGGWQGFGRSGGGGSGGFQNPYQAGFVPTTNKGGGGFGGGGFGGKGKGYGGGGGGHKPLWQGMTLDRKAKVDLKLEVGEDLGFMWRTTGEGHAPQVISAAPGSTVGAAVQVGWCLLRMNGLDAKMFNEKQIGDMLKQRPLTLRFGDE</sequence>
<dbReference type="EMBL" id="CAUYUJ010014603">
    <property type="protein sequence ID" value="CAK0843722.1"/>
    <property type="molecule type" value="Genomic_DNA"/>
</dbReference>
<accession>A0ABN9TD99</accession>
<reference evidence="2" key="1">
    <citation type="submission" date="2023-10" db="EMBL/GenBank/DDBJ databases">
        <authorList>
            <person name="Chen Y."/>
            <person name="Shah S."/>
            <person name="Dougan E. K."/>
            <person name="Thang M."/>
            <person name="Chan C."/>
        </authorList>
    </citation>
    <scope>NUCLEOTIDE SEQUENCE [LARGE SCALE GENOMIC DNA]</scope>
</reference>
<gene>
    <name evidence="2" type="ORF">PCOR1329_LOCUS37978</name>
</gene>
<feature type="region of interest" description="Disordered" evidence="1">
    <location>
        <begin position="310"/>
        <end position="357"/>
    </location>
</feature>
<protein>
    <recommendedName>
        <fullName evidence="4">PDZ domain-containing protein</fullName>
    </recommendedName>
</protein>